<dbReference type="HOGENOM" id="CLU_3335741_0_0_1"/>
<proteinExistence type="predicted"/>
<gene>
    <name evidence="1" type="ORF">LEMA_uP012060.1</name>
</gene>
<dbReference type="AlphaFoldDB" id="E5AD67"/>
<dbReference type="EMBL" id="FP929139">
    <property type="protein sequence ID" value="CBY02419.1"/>
    <property type="molecule type" value="Genomic_DNA"/>
</dbReference>
<keyword evidence="2" id="KW-1185">Reference proteome</keyword>
<dbReference type="VEuPathDB" id="FungiDB:LEMA_uP012060.1"/>
<evidence type="ECO:0000313" key="2">
    <source>
        <dbReference type="Proteomes" id="UP000002668"/>
    </source>
</evidence>
<organism evidence="1 2">
    <name type="scientific">Leptosphaeria maculans (strain JN3 / isolate v23.1.3 / race Av1-4-5-6-7-8)</name>
    <name type="common">Blackleg fungus</name>
    <name type="synonym">Phoma lingam</name>
    <dbReference type="NCBI Taxonomy" id="985895"/>
    <lineage>
        <taxon>Eukaryota</taxon>
        <taxon>Fungi</taxon>
        <taxon>Dikarya</taxon>
        <taxon>Ascomycota</taxon>
        <taxon>Pezizomycotina</taxon>
        <taxon>Dothideomycetes</taxon>
        <taxon>Pleosporomycetidae</taxon>
        <taxon>Pleosporales</taxon>
        <taxon>Pleosporineae</taxon>
        <taxon>Leptosphaeriaceae</taxon>
        <taxon>Plenodomus</taxon>
        <taxon>Plenodomus lingam/Leptosphaeria maculans species complex</taxon>
    </lineage>
</organism>
<sequence length="38" mass="4305">MSPFCVIATPEHTSKSCPCSLVRYGLRLADRRRQVRVA</sequence>
<accession>E5AD67</accession>
<reference evidence="2" key="1">
    <citation type="journal article" date="2011" name="Nat. Commun.">
        <title>Effector diversification within compartments of the Leptosphaeria maculans genome affected by Repeat-Induced Point mutations.</title>
        <authorList>
            <person name="Rouxel T."/>
            <person name="Grandaubert J."/>
            <person name="Hane J.K."/>
            <person name="Hoede C."/>
            <person name="van de Wouw A.P."/>
            <person name="Couloux A."/>
            <person name="Dominguez V."/>
            <person name="Anthouard V."/>
            <person name="Bally P."/>
            <person name="Bourras S."/>
            <person name="Cozijnsen A.J."/>
            <person name="Ciuffetti L.M."/>
            <person name="Degrave A."/>
            <person name="Dilmaghani A."/>
            <person name="Duret L."/>
            <person name="Fudal I."/>
            <person name="Goodwin S.B."/>
            <person name="Gout L."/>
            <person name="Glaser N."/>
            <person name="Linglin J."/>
            <person name="Kema G.H.J."/>
            <person name="Lapalu N."/>
            <person name="Lawrence C.B."/>
            <person name="May K."/>
            <person name="Meyer M."/>
            <person name="Ollivier B."/>
            <person name="Poulain J."/>
            <person name="Schoch C.L."/>
            <person name="Simon A."/>
            <person name="Spatafora J.W."/>
            <person name="Stachowiak A."/>
            <person name="Turgeon B.G."/>
            <person name="Tyler B.M."/>
            <person name="Vincent D."/>
            <person name="Weissenbach J."/>
            <person name="Amselem J."/>
            <person name="Quesneville H."/>
            <person name="Oliver R.P."/>
            <person name="Wincker P."/>
            <person name="Balesdent M.-H."/>
            <person name="Howlett B.J."/>
        </authorList>
    </citation>
    <scope>NUCLEOTIDE SEQUENCE [LARGE SCALE GENOMIC DNA]</scope>
    <source>
        <strain evidence="2">JN3 / isolate v23.1.3 / race Av1-4-5-6-7-8</strain>
    </source>
</reference>
<evidence type="ECO:0000313" key="1">
    <source>
        <dbReference type="EMBL" id="CBY02419.1"/>
    </source>
</evidence>
<dbReference type="InParanoid" id="E5AD67"/>
<dbReference type="Proteomes" id="UP000002668">
    <property type="component" value="Genome"/>
</dbReference>
<name>E5AD67_LEPMJ</name>
<protein>
    <submittedName>
        <fullName evidence="1">Predicted protein</fullName>
    </submittedName>
</protein>